<name>A0A844WDL4_9RHOB</name>
<evidence type="ECO:0000313" key="3">
    <source>
        <dbReference type="Proteomes" id="UP000443843"/>
    </source>
</evidence>
<dbReference type="AlphaFoldDB" id="A0A844WDL4"/>
<dbReference type="SUPFAM" id="SSF52540">
    <property type="entry name" value="P-loop containing nucleoside triphosphate hydrolases"/>
    <property type="match status" value="1"/>
</dbReference>
<keyword evidence="3" id="KW-1185">Reference proteome</keyword>
<dbReference type="InterPro" id="IPR014153">
    <property type="entry name" value="Ds_break_AddB"/>
</dbReference>
<dbReference type="InterPro" id="IPR027417">
    <property type="entry name" value="P-loop_NTPase"/>
</dbReference>
<dbReference type="InterPro" id="IPR038726">
    <property type="entry name" value="PDDEXK_AddAB-type"/>
</dbReference>
<feature type="domain" description="PD-(D/E)XK endonuclease-like" evidence="1">
    <location>
        <begin position="710"/>
        <end position="906"/>
    </location>
</feature>
<accession>A0A844WDL4</accession>
<evidence type="ECO:0000259" key="1">
    <source>
        <dbReference type="Pfam" id="PF12705"/>
    </source>
</evidence>
<gene>
    <name evidence="2" type="primary">addB</name>
    <name evidence="2" type="ORF">GLS40_02640</name>
</gene>
<reference evidence="2 3" key="1">
    <citation type="submission" date="2019-11" db="EMBL/GenBank/DDBJ databases">
        <title>Pseudooceanicola pacifica sp. nov., isolated from deep-sea sediment of the Pacific Ocean.</title>
        <authorList>
            <person name="Lyu L."/>
        </authorList>
    </citation>
    <scope>NUCLEOTIDE SEQUENCE [LARGE SCALE GENOMIC DNA]</scope>
    <source>
        <strain evidence="2 3">216_PA32_1</strain>
    </source>
</reference>
<comment type="caution">
    <text evidence="2">The sequence shown here is derived from an EMBL/GenBank/DDBJ whole genome shotgun (WGS) entry which is preliminary data.</text>
</comment>
<proteinExistence type="predicted"/>
<dbReference type="InterPro" id="IPR011604">
    <property type="entry name" value="PDDEXK-like_dom_sf"/>
</dbReference>
<dbReference type="Pfam" id="PF12705">
    <property type="entry name" value="PDDEXK_1"/>
    <property type="match status" value="1"/>
</dbReference>
<evidence type="ECO:0000313" key="2">
    <source>
        <dbReference type="EMBL" id="MWB76919.1"/>
    </source>
</evidence>
<dbReference type="NCBIfam" id="TIGR02786">
    <property type="entry name" value="addB_alphas"/>
    <property type="match status" value="1"/>
</dbReference>
<dbReference type="Proteomes" id="UP000443843">
    <property type="component" value="Unassembled WGS sequence"/>
</dbReference>
<sequence>MFEPSDRPRVMGLPPGADFPALLVAGLRRRHEGRPPQELARVRVLVNTRRMARRMRDLFDAGPPCLLPRIETIADLGQSIHLADIEPPRPYLRRRLELAQLISALLESEPDLAPRSALFDLADSLAELMDEMQSEGVDPEALSRLDVSDQSGHWARAQRFLGIAQAYSNAAGGPPDPAARLRMVIERTIAIWADSPPDTPVILAGSTGSRGPTLLLMQAVARLPQGAVLLPGFDFDMPGAVWNSLTDAMTGEDHPQFRFARLLQKLDLPHDAVTRWDDTEAPDPGRNRVVSLALRPAPVTDQWLEEGPALRGIEAAMSGVTLLEAPSSRAEALAIAMRLRQSVDEGRVAALITPDRMLTRQVAAALDRWGILPDDSAGRPLQLSPPGRFLRHVAQLSRDRLTAEALLTLLKHPVTHSGADRGTHLLLTRELELRLRRYGPPHPDAAAIQAFAASRDEGIAPGWANWICACFIDRHAPGAEPLPTRVDAHIALAESICTGSSGGGPQALWHRDAGRAASQAMTGLQREADAGGEIDAADYCRLVDLALGREEVRVGDGVHPNVLIWGTLEARVQGAELVILAGLNEGSWPESLAPDPWLNRRMRHEAGLLLPERKIGLSAHDFQQAIGVGEVWLTRSIRTQDAETVPSRWISRLTNLLDGLPGEGQAALAGMRARGAAWLTRTRQLEAAPRLDPAPRPAPCPPVSARPRGLSVTEIKRLIRDPYAIYARHVLRLHPLDPLMAVPDALLRGTVLHGVMEDFVRQLRQDRDALSMADLMRICETKLAQHVPWAEARLLWQARLARVAEGYLKDEAERLRIALPAGFEVTGKAEIPDLGFTLTAKADRIDIDGAGNARLYDYKTGKPPTAKEQLHFDRQLLLSAAIAQMQGFGEIAPRHVAAAVYIGLGGSAGEVAAPLDEAPPEVVWLEFQTLMRAYLSDAQGYTARRAMFSKTDVGDYDQLARFGEWDASSVPDLRILE</sequence>
<organism evidence="2 3">
    <name type="scientific">Pseudooceanicola pacificus</name>
    <dbReference type="NCBI Taxonomy" id="2676438"/>
    <lineage>
        <taxon>Bacteria</taxon>
        <taxon>Pseudomonadati</taxon>
        <taxon>Pseudomonadota</taxon>
        <taxon>Alphaproteobacteria</taxon>
        <taxon>Rhodobacterales</taxon>
        <taxon>Paracoccaceae</taxon>
        <taxon>Pseudooceanicola</taxon>
    </lineage>
</organism>
<dbReference type="EMBL" id="WNXQ01000001">
    <property type="protein sequence ID" value="MWB76919.1"/>
    <property type="molecule type" value="Genomic_DNA"/>
</dbReference>
<protein>
    <submittedName>
        <fullName evidence="2">Double-strand break repair protein AddB</fullName>
    </submittedName>
</protein>
<dbReference type="RefSeq" id="WP_160381041.1">
    <property type="nucleotide sequence ID" value="NZ_WNXQ01000001.1"/>
</dbReference>
<dbReference type="Gene3D" id="3.90.320.10">
    <property type="match status" value="1"/>
</dbReference>